<evidence type="ECO:0000256" key="1">
    <source>
        <dbReference type="SAM" id="MobiDB-lite"/>
    </source>
</evidence>
<comment type="caution">
    <text evidence="2">The sequence shown here is derived from an EMBL/GenBank/DDBJ whole genome shotgun (WGS) entry which is preliminary data.</text>
</comment>
<keyword evidence="3" id="KW-1185">Reference proteome</keyword>
<dbReference type="EMBL" id="CADIJS010000003">
    <property type="protein sequence ID" value="CAB3715649.1"/>
    <property type="molecule type" value="Genomic_DNA"/>
</dbReference>
<gene>
    <name evidence="2" type="ORF">LMG1873_03485</name>
</gene>
<name>A0ABM8KZN0_9BURK</name>
<evidence type="ECO:0000313" key="2">
    <source>
        <dbReference type="EMBL" id="CAB3715649.1"/>
    </source>
</evidence>
<feature type="region of interest" description="Disordered" evidence="1">
    <location>
        <begin position="78"/>
        <end position="100"/>
    </location>
</feature>
<organism evidence="2 3">
    <name type="scientific">Achromobacter piechaudii</name>
    <dbReference type="NCBI Taxonomy" id="72556"/>
    <lineage>
        <taxon>Bacteria</taxon>
        <taxon>Pseudomonadati</taxon>
        <taxon>Pseudomonadota</taxon>
        <taxon>Betaproteobacteria</taxon>
        <taxon>Burkholderiales</taxon>
        <taxon>Alcaligenaceae</taxon>
        <taxon>Achromobacter</taxon>
    </lineage>
</organism>
<accession>A0ABM8KZN0</accession>
<evidence type="ECO:0000313" key="3">
    <source>
        <dbReference type="Proteomes" id="UP000494116"/>
    </source>
</evidence>
<proteinExistence type="predicted"/>
<evidence type="ECO:0008006" key="4">
    <source>
        <dbReference type="Google" id="ProtNLM"/>
    </source>
</evidence>
<sequence length="206" mass="23391">MLAPWCFKRASPRRIAIQEYGHASSLPAHRAYRFFCCNICVQPRAAFTSRARANRRRRVSAIRKSIARLANACVKLLPSAPRPNAGPPKRDGQRETARDHAAISSPWRIYRIYARPGHLLMRNEQGRILDLGVMKGEEPNLTYRLHARDLQGKGFATRTLLLDDIARRIEAGEVNRELLDLPDWDQSLGSDLDRGTHTDVSMKLGR</sequence>
<reference evidence="2 3" key="1">
    <citation type="submission" date="2020-04" db="EMBL/GenBank/DDBJ databases">
        <authorList>
            <person name="De Canck E."/>
        </authorList>
    </citation>
    <scope>NUCLEOTIDE SEQUENCE [LARGE SCALE GENOMIC DNA]</scope>
    <source>
        <strain evidence="2 3">LMG 1873</strain>
    </source>
</reference>
<feature type="compositionally biased region" description="Basic and acidic residues" evidence="1">
    <location>
        <begin position="88"/>
        <end position="100"/>
    </location>
</feature>
<dbReference type="Proteomes" id="UP000494116">
    <property type="component" value="Unassembled WGS sequence"/>
</dbReference>
<protein>
    <recommendedName>
        <fullName evidence="4">N-acetyltransferase domain-containing protein</fullName>
    </recommendedName>
</protein>